<gene>
    <name evidence="1" type="ORF">A33Q_3769</name>
</gene>
<evidence type="ECO:0000313" key="1">
    <source>
        <dbReference type="EMBL" id="EOZ93179.1"/>
    </source>
</evidence>
<comment type="caution">
    <text evidence="1">The sequence shown here is derived from an EMBL/GenBank/DDBJ whole genome shotgun (WGS) entry which is preliminary data.</text>
</comment>
<dbReference type="SUPFAM" id="SSF56925">
    <property type="entry name" value="OMPA-like"/>
    <property type="match status" value="1"/>
</dbReference>
<accession>S2D2U0</accession>
<dbReference type="Proteomes" id="UP000006073">
    <property type="component" value="Unassembled WGS sequence"/>
</dbReference>
<protein>
    <recommendedName>
        <fullName evidence="3">Outer membrane protein beta-barrel domain-containing protein</fullName>
    </recommendedName>
</protein>
<keyword evidence="2" id="KW-1185">Reference proteome</keyword>
<dbReference type="AlphaFoldDB" id="S2D2U0"/>
<dbReference type="STRING" id="1189612.A33Q_3769"/>
<name>S2D2U0_INDAL</name>
<dbReference type="EMBL" id="ALWO02000047">
    <property type="protein sequence ID" value="EOZ93179.1"/>
    <property type="molecule type" value="Genomic_DNA"/>
</dbReference>
<dbReference type="InterPro" id="IPR011250">
    <property type="entry name" value="OMP/PagP_B-barrel"/>
</dbReference>
<evidence type="ECO:0000313" key="2">
    <source>
        <dbReference type="Proteomes" id="UP000006073"/>
    </source>
</evidence>
<organism evidence="1 2">
    <name type="scientific">Indibacter alkaliphilus (strain CCUG 57479 / KCTC 22604 / LW1)</name>
    <dbReference type="NCBI Taxonomy" id="1189612"/>
    <lineage>
        <taxon>Bacteria</taxon>
        <taxon>Pseudomonadati</taxon>
        <taxon>Bacteroidota</taxon>
        <taxon>Cytophagia</taxon>
        <taxon>Cytophagales</taxon>
        <taxon>Cyclobacteriaceae</taxon>
    </lineage>
</organism>
<reference evidence="1 2" key="1">
    <citation type="journal article" date="2013" name="Genome Announc.">
        <title>Draft Genome Sequence of Indibacter alkaliphilus Strain LW1T, Isolated from Lonar Lake, a Haloalkaline Lake in the Buldana District of Maharashtra, India.</title>
        <authorList>
            <person name="Singh A."/>
            <person name="Kumar Jangir P."/>
            <person name="Sharma R."/>
            <person name="Singh A."/>
            <person name="Kumar Pinnaka A."/>
            <person name="Shivaji S."/>
        </authorList>
    </citation>
    <scope>NUCLEOTIDE SEQUENCE [LARGE SCALE GENOMIC DNA]</scope>
    <source>
        <strain evidence="2">CCUG 57479 / KCTC 22604 / LW1</strain>
    </source>
</reference>
<sequence length="195" mass="22324">MIAKMMKTLNLASVVLFFLITFFSLQTHAQKNNWGISAEFGSSSVEGRDFIGGPSFHPREYFAFGFTYIRAISPKFDFETGLTYSRTRILERGGGTPYFPDIIEFNIYENMLTVPFYLKWNVSPRIFLNGGPNMSWNRGENTYDAGYGFGIGYQWRIKENKKLLINPMYQARGARPQEGRGVQHLGLRLVFVVSP</sequence>
<proteinExistence type="predicted"/>
<evidence type="ECO:0008006" key="3">
    <source>
        <dbReference type="Google" id="ProtNLM"/>
    </source>
</evidence>